<evidence type="ECO:0000313" key="4">
    <source>
        <dbReference type="Proteomes" id="UP000183469"/>
    </source>
</evidence>
<evidence type="ECO:0000256" key="1">
    <source>
        <dbReference type="SAM" id="MobiDB-lite"/>
    </source>
</evidence>
<feature type="signal peptide" evidence="2">
    <location>
        <begin position="1"/>
        <end position="36"/>
    </location>
</feature>
<feature type="compositionally biased region" description="Gly residues" evidence="1">
    <location>
        <begin position="1703"/>
        <end position="1714"/>
    </location>
</feature>
<proteinExistence type="predicted"/>
<feature type="non-terminal residue" evidence="3">
    <location>
        <position position="1766"/>
    </location>
</feature>
<gene>
    <name evidence="3" type="ORF">SAMN05660648_02603</name>
</gene>
<feature type="chain" id="PRO_5010311037" description="Autotransporter domain-containing protein" evidence="2">
    <location>
        <begin position="37"/>
        <end position="1766"/>
    </location>
</feature>
<evidence type="ECO:0000256" key="2">
    <source>
        <dbReference type="SAM" id="SignalP"/>
    </source>
</evidence>
<protein>
    <recommendedName>
        <fullName evidence="5">Autotransporter domain-containing protein</fullName>
    </recommendedName>
</protein>
<name>A0A1H3ZTU0_SELRU</name>
<dbReference type="EMBL" id="FNQG01000012">
    <property type="protein sequence ID" value="SEA27133.1"/>
    <property type="molecule type" value="Genomic_DNA"/>
</dbReference>
<feature type="region of interest" description="Disordered" evidence="1">
    <location>
        <begin position="1528"/>
        <end position="1766"/>
    </location>
</feature>
<organism evidence="3 4">
    <name type="scientific">Selenomonas ruminantium</name>
    <dbReference type="NCBI Taxonomy" id="971"/>
    <lineage>
        <taxon>Bacteria</taxon>
        <taxon>Bacillati</taxon>
        <taxon>Bacillota</taxon>
        <taxon>Negativicutes</taxon>
        <taxon>Selenomonadales</taxon>
        <taxon>Selenomonadaceae</taxon>
        <taxon>Selenomonas</taxon>
    </lineage>
</organism>
<keyword evidence="2" id="KW-0732">Signal</keyword>
<evidence type="ECO:0008006" key="5">
    <source>
        <dbReference type="Google" id="ProtNLM"/>
    </source>
</evidence>
<feature type="compositionally biased region" description="Gly residues" evidence="1">
    <location>
        <begin position="1625"/>
        <end position="1636"/>
    </location>
</feature>
<dbReference type="OrthoDB" id="1668605at2"/>
<feature type="compositionally biased region" description="Gly residues" evidence="1">
    <location>
        <begin position="1676"/>
        <end position="1693"/>
    </location>
</feature>
<feature type="compositionally biased region" description="Polar residues" evidence="1">
    <location>
        <begin position="1589"/>
        <end position="1608"/>
    </location>
</feature>
<feature type="compositionally biased region" description="Low complexity" evidence="1">
    <location>
        <begin position="1726"/>
        <end position="1735"/>
    </location>
</feature>
<accession>A0A1H3ZTU0</accession>
<evidence type="ECO:0000313" key="3">
    <source>
        <dbReference type="EMBL" id="SEA27133.1"/>
    </source>
</evidence>
<sequence>MRTIKDKKKEQERLTRLVLCGLLLGGSILYAPVAEAEDTKAEVTGSPSNNYTGTSKMGTGVLYTNDNYWLSFDTDDSSWSGYTIYGGYLLMSPLTGRTVVMERGTVNRVYGADGGSTSTAVSNNTVTIKTGTVSLAVQGGFSTNGDVTENSVTIGVENATSGPTVGSVIGGSSDQGEASNNTVTIHNGEVTGEISGGNTYNNNTNDNTVIIKGGTFHIGSGDSNRYIYGGHSSLGTANNNTVTIEGGTFTNSVIIAGRGESSASGNTVNINRAASGISVLVGGIAHSIYTPSDNTLNLGTAGIQLVNGGSDGGLVNGFGTIAITSGVTFTANGTVLSTPGNILNAPVLDLTGATGLTSATTTTGNKTMTLLSASGTNSVAQVKVSSGTKTLNTYGVIANAGTSSTSADKGVTLGYGANGGVVSKDSTGKKVEYTVGNVVNSVTLGDMTWGDGRVLTANAYKFIGGQKTGTGADSPDATTINASNLNLSTNTALATNASMTLLSNATGLTANNQVTGGTGKTVSIDYTDDDKGIQYGATATGNVTAAANALNYTVSGVTLNSIDLSNWKGVASTLPNSGWTGSNVAVATGDFASEPTTKVDIFTTDITGLFNDDYITGNKKYQGDTTTLVDDTAKGVTLTGYKGGGVKATDSGKKLSYFKELMDTQSITLGEMTWGDGRTAASGYNFANIGNNEIDATNLTFTNPAAATDSMDLLSGATDLQAGLTIVNPNHSQNFTGSAAANGATLDGTINGTVATTAKKITYTVGSKNITGIDLAGWDGNSTALDGWTAATSGVAVKAEGFTAPTLTAGTSKDIFTTSGTGFFNDTNITGAQKYGASATPSSDTVNGVTFTGSQEKGVKASDNGQNLVYAVGDMTVSDITLGNMEVGTGGTVTKRTADGNYTFNDTTKIDATNLKFDKPADVADSTLVTSATGITSSNPVTGASHSQAITGAAMGGGITASGTLHGTVAADTNAVKYTVTDKTVSSMDLSGWDGTTTVNGLPNNWTGSNVAVSTGTFTAPTADKTIFTTNIGGFFGDVTGAMAYKSGAAFSGDVDAGVTLSGTKSGGVKKSDDGKNLNFIAELKTVNNIALGNMDWGTGRAIIGNYDFSTVANNGVDASGLNFNFTGDTVNTISSSTPVWNLVTDATGLNGSLTVKGSPVSQTVSYGINNVANLTGTLTGDVTTANDTVQYKVTGKTLDKVDISNWDGSTVNTALNTSWSKKVSGITVTGSGFTTPTAVGDYTILTADINHFNNAQIADSIAYKTGSTFSETESNITLSGTQDRGVKASLDGTKLQYSIGKANINNIKIGNVTYTKNGTLINKSAALYDYSQLNSNGLDISGFGLSMTDEQKKSAAANDSMTLVQANDTLSNIAAKETGKSTYTYDATSGLAVKGAVTGAVAATNNNVVYTVTGNTASTLTFGTVAWNTGTYARQASEIAYEDALVNADNITFTSDTALNVGDTMVLVSNYSDSDSVNKIRSGIFTLNGQTGKGQAYFENGNLYYKITRAAGTSVPTVNAIGSREIVDSNPDYNNPAGVPGGQAKGGGESKDNETIINNSHIKKNTDGTGGDANGGTSEDGDADKNHLTVNNSTVDGDANGGQSDTGNTDDNETIIKKSIIHGGVAGGETLGGHGGSRRNKTTVEESTVEGDVDGGKTGGSGNTEENHVILTGSKVGGDVNGGHSGGSGGSKGNETTLDGTEVGGDVNGGKTDGNGETKGNEANVKNGSKVTGTVTGGRSGGNGDCTGNAAEVEGSEVGGDVNGG</sequence>
<dbReference type="RefSeq" id="WP_143035212.1">
    <property type="nucleotide sequence ID" value="NZ_FNQG01000012.1"/>
</dbReference>
<reference evidence="3 4" key="1">
    <citation type="submission" date="2016-10" db="EMBL/GenBank/DDBJ databases">
        <authorList>
            <person name="de Groot N.N."/>
        </authorList>
    </citation>
    <scope>NUCLEOTIDE SEQUENCE [LARGE SCALE GENOMIC DNA]</scope>
    <source>
        <strain evidence="3 4">DSM 2872</strain>
    </source>
</reference>
<dbReference type="Proteomes" id="UP000183469">
    <property type="component" value="Unassembled WGS sequence"/>
</dbReference>
<feature type="compositionally biased region" description="Gly residues" evidence="1">
    <location>
        <begin position="1736"/>
        <end position="1746"/>
    </location>
</feature>